<protein>
    <submittedName>
        <fullName evidence="4">TetR/AcrR family transcriptional regulator</fullName>
    </submittedName>
</protein>
<proteinExistence type="predicted"/>
<gene>
    <name evidence="4" type="ORF">D9V32_01475</name>
</gene>
<sequence length="189" mass="20392">MVDARIRATRAALDDAIIALASAEPLGGLTVSQITAAAGINRATFYRHAESPTDLLARVLSEDLDQIRADDWDRRTERANGSLLGLIGESVEQVADHVERFALVYRHAFAEPTSGAARYVLINHFTESCERLLATGDSGLVPPIPPALISRFLAYGFTGAVDAWTAEGSTISRAEFVAGVHALFPAWWS</sequence>
<evidence type="ECO:0000313" key="5">
    <source>
        <dbReference type="Proteomes" id="UP000272503"/>
    </source>
</evidence>
<comment type="caution">
    <text evidence="4">The sequence shown here is derived from an EMBL/GenBank/DDBJ whole genome shotgun (WGS) entry which is preliminary data.</text>
</comment>
<dbReference type="Proteomes" id="UP000272503">
    <property type="component" value="Unassembled WGS sequence"/>
</dbReference>
<dbReference type="EMBL" id="RCUX01000001">
    <property type="protein sequence ID" value="RLP78027.1"/>
    <property type="molecule type" value="Genomic_DNA"/>
</dbReference>
<dbReference type="AlphaFoldDB" id="A0A3L7ACS6"/>
<evidence type="ECO:0000259" key="3">
    <source>
        <dbReference type="PROSITE" id="PS50977"/>
    </source>
</evidence>
<keyword evidence="5" id="KW-1185">Reference proteome</keyword>
<dbReference type="Pfam" id="PF00440">
    <property type="entry name" value="TetR_N"/>
    <property type="match status" value="1"/>
</dbReference>
<evidence type="ECO:0000313" key="4">
    <source>
        <dbReference type="EMBL" id="RLP78027.1"/>
    </source>
</evidence>
<reference evidence="4 5" key="1">
    <citation type="submission" date="2018-10" db="EMBL/GenBank/DDBJ databases">
        <authorList>
            <person name="Li J."/>
        </authorList>
    </citation>
    <scope>NUCLEOTIDE SEQUENCE [LARGE SCALE GENOMIC DNA]</scope>
    <source>
        <strain evidence="4 5">IF 016277</strain>
    </source>
</reference>
<dbReference type="Gene3D" id="1.10.357.10">
    <property type="entry name" value="Tetracycline Repressor, domain 2"/>
    <property type="match status" value="1"/>
</dbReference>
<dbReference type="GO" id="GO:0003677">
    <property type="term" value="F:DNA binding"/>
    <property type="evidence" value="ECO:0007669"/>
    <property type="project" value="UniProtKB-UniRule"/>
</dbReference>
<feature type="domain" description="HTH tetR-type" evidence="3">
    <location>
        <begin position="7"/>
        <end position="67"/>
    </location>
</feature>
<evidence type="ECO:0000256" key="1">
    <source>
        <dbReference type="ARBA" id="ARBA00023125"/>
    </source>
</evidence>
<dbReference type="OrthoDB" id="3193022at2"/>
<organism evidence="4 5">
    <name type="scientific">Mycetocola tolaasinivorans</name>
    <dbReference type="NCBI Taxonomy" id="76635"/>
    <lineage>
        <taxon>Bacteria</taxon>
        <taxon>Bacillati</taxon>
        <taxon>Actinomycetota</taxon>
        <taxon>Actinomycetes</taxon>
        <taxon>Micrococcales</taxon>
        <taxon>Microbacteriaceae</taxon>
        <taxon>Mycetocola</taxon>
    </lineage>
</organism>
<accession>A0A3L7ACS6</accession>
<feature type="DNA-binding region" description="H-T-H motif" evidence="2">
    <location>
        <begin position="30"/>
        <end position="49"/>
    </location>
</feature>
<dbReference type="SUPFAM" id="SSF46689">
    <property type="entry name" value="Homeodomain-like"/>
    <property type="match status" value="1"/>
</dbReference>
<evidence type="ECO:0000256" key="2">
    <source>
        <dbReference type="PROSITE-ProRule" id="PRU00335"/>
    </source>
</evidence>
<name>A0A3L7ACS6_9MICO</name>
<dbReference type="InterPro" id="IPR001647">
    <property type="entry name" value="HTH_TetR"/>
</dbReference>
<dbReference type="InterPro" id="IPR009057">
    <property type="entry name" value="Homeodomain-like_sf"/>
</dbReference>
<dbReference type="RefSeq" id="WP_121647119.1">
    <property type="nucleotide sequence ID" value="NZ_RCUX01000001.1"/>
</dbReference>
<keyword evidence="1 2" id="KW-0238">DNA-binding</keyword>
<dbReference type="PROSITE" id="PS50977">
    <property type="entry name" value="HTH_TETR_2"/>
    <property type="match status" value="1"/>
</dbReference>